<comment type="similarity">
    <text evidence="3 19">In the N-terminal section; belongs to the NnrE/AIBP family.</text>
</comment>
<comment type="catalytic activity">
    <reaction evidence="2 18 19">
        <text>(6R)-NADPHX = (6S)-NADPHX</text>
        <dbReference type="Rhea" id="RHEA:32227"/>
        <dbReference type="ChEBI" id="CHEBI:64076"/>
        <dbReference type="ChEBI" id="CHEBI:64077"/>
        <dbReference type="EC" id="5.1.99.6"/>
    </reaction>
</comment>
<keyword evidence="13" id="KW-0511">Multifunctional enzyme</keyword>
<dbReference type="EC" id="5.1.99.6" evidence="19"/>
<feature type="binding site" evidence="17">
    <location>
        <begin position="412"/>
        <end position="416"/>
    </location>
    <ligand>
        <name>AMP</name>
        <dbReference type="ChEBI" id="CHEBI:456215"/>
    </ligand>
</feature>
<feature type="binding site" evidence="18">
    <location>
        <begin position="58"/>
        <end position="62"/>
    </location>
    <ligand>
        <name>(6S)-NADPHX</name>
        <dbReference type="ChEBI" id="CHEBI:64076"/>
    </ligand>
</feature>
<organism evidence="22 23">
    <name type="scientific">Corynebacterium hadale</name>
    <dbReference type="NCBI Taxonomy" id="2026255"/>
    <lineage>
        <taxon>Bacteria</taxon>
        <taxon>Bacillati</taxon>
        <taxon>Actinomycetota</taxon>
        <taxon>Actinomycetes</taxon>
        <taxon>Mycobacteriales</taxon>
        <taxon>Corynebacteriaceae</taxon>
        <taxon>Corynebacterium</taxon>
    </lineage>
</organism>
<keyword evidence="5 18" id="KW-0479">Metal-binding</keyword>
<keyword evidence="6 17" id="KW-0547">Nucleotide-binding</keyword>
<evidence type="ECO:0000259" key="21">
    <source>
        <dbReference type="PROSITE" id="PS51385"/>
    </source>
</evidence>
<evidence type="ECO:0000256" key="8">
    <source>
        <dbReference type="ARBA" id="ARBA00022857"/>
    </source>
</evidence>
<reference evidence="22 23" key="1">
    <citation type="submission" date="2017-08" db="EMBL/GenBank/DDBJ databases">
        <authorList>
            <person name="de Groot N.N."/>
        </authorList>
    </citation>
    <scope>NUCLEOTIDE SEQUENCE [LARGE SCALE GENOMIC DNA]</scope>
    <source>
        <strain evidence="22 23">NBT06-6</strain>
    </source>
</reference>
<evidence type="ECO:0000256" key="12">
    <source>
        <dbReference type="ARBA" id="ARBA00023239"/>
    </source>
</evidence>
<name>A0A269PBE6_9CORY</name>
<dbReference type="EMBL" id="NQMQ01000019">
    <property type="protein sequence ID" value="PAJ69013.1"/>
    <property type="molecule type" value="Genomic_DNA"/>
</dbReference>
<dbReference type="Gene3D" id="3.40.1190.20">
    <property type="match status" value="1"/>
</dbReference>
<evidence type="ECO:0000256" key="7">
    <source>
        <dbReference type="ARBA" id="ARBA00022840"/>
    </source>
</evidence>
<accession>A0A269PBE6</accession>
<evidence type="ECO:0000256" key="6">
    <source>
        <dbReference type="ARBA" id="ARBA00022741"/>
    </source>
</evidence>
<keyword evidence="12 17" id="KW-0456">Lyase</keyword>
<dbReference type="SUPFAM" id="SSF64153">
    <property type="entry name" value="YjeF N-terminal domain-like"/>
    <property type="match status" value="1"/>
</dbReference>
<keyword evidence="9 18" id="KW-0630">Potassium</keyword>
<comment type="similarity">
    <text evidence="17">Belongs to the NnrD/CARKD family.</text>
</comment>
<sequence>MYACTFTVAQVRAAEQPLLDAQTSPDELMQQAAHAVAQVARAMVEPGSRVLAVTGPGGNGGDALYAAAELAMSGYRVDALLVAGRAQERALATLRNAGGTVVDHVDRAYDLAIDGMTGIGGTAGLRAEYAEVVEALRGTRVLAVDVPSGIDADTGEGGELHVTADATVTFGGFRRAHVLAAACGVQLIADIGIGGRHLYETLSDTLPEWSADGPPLLTANRAVAPDFPLPEGMRTLAPAPVPSVEPGAADDKYSGGVVGIRAGSSTYPGAALLCTAGAVNATPAMVRYAGPQAAEVVRAHPEVVVADSVDASGRVQAWVFGPGAGTGEGEAEELRALLSAPEPLLLDADALTLLATHPDLLSALRERDTYTALTPHDGEFARLREAAGLSADSRMEETLALAAHLGCDVLRKGRATLISDGHLVYGLDAGHSWAATPGSGDVLAGIAGAHLARRAETSSLIAAATVHAVAAKLASATEYGDATAPASRIAAFTREATALLTTTTLEANNA</sequence>
<feature type="binding site" evidence="18">
    <location>
        <position position="129"/>
    </location>
    <ligand>
        <name>(6S)-NADPHX</name>
        <dbReference type="ChEBI" id="CHEBI:64076"/>
    </ligand>
</feature>
<dbReference type="AlphaFoldDB" id="A0A269PBE6"/>
<evidence type="ECO:0000256" key="5">
    <source>
        <dbReference type="ARBA" id="ARBA00022723"/>
    </source>
</evidence>
<dbReference type="RefSeq" id="WP_095278367.1">
    <property type="nucleotide sequence ID" value="NZ_CP047655.1"/>
</dbReference>
<evidence type="ECO:0000256" key="2">
    <source>
        <dbReference type="ARBA" id="ARBA00000909"/>
    </source>
</evidence>
<dbReference type="PROSITE" id="PS51383">
    <property type="entry name" value="YJEF_C_3"/>
    <property type="match status" value="1"/>
</dbReference>
<feature type="binding site" evidence="17">
    <location>
        <position position="323"/>
    </location>
    <ligand>
        <name>(6S)-NADPHX</name>
        <dbReference type="ChEBI" id="CHEBI:64076"/>
    </ligand>
</feature>
<dbReference type="InterPro" id="IPR004443">
    <property type="entry name" value="YjeF_N_dom"/>
</dbReference>
<comment type="cofactor">
    <cofactor evidence="18 19">
        <name>K(+)</name>
        <dbReference type="ChEBI" id="CHEBI:29103"/>
    </cofactor>
    <text evidence="18 19">Binds 1 potassium ion per subunit.</text>
</comment>
<evidence type="ECO:0000259" key="20">
    <source>
        <dbReference type="PROSITE" id="PS51383"/>
    </source>
</evidence>
<comment type="caution">
    <text evidence="22">The sequence shown here is derived from an EMBL/GenBank/DDBJ whole genome shotgun (WGS) entry which is preliminary data.</text>
</comment>
<feature type="binding site" evidence="17">
    <location>
        <position position="441"/>
    </location>
    <ligand>
        <name>(6S)-NADPHX</name>
        <dbReference type="ChEBI" id="CHEBI:64076"/>
    </ligand>
</feature>
<dbReference type="PROSITE" id="PS51385">
    <property type="entry name" value="YJEF_N"/>
    <property type="match status" value="1"/>
</dbReference>
<comment type="catalytic activity">
    <reaction evidence="15 17 19">
        <text>(6S)-NADHX + ADP = AMP + phosphate + NADH + H(+)</text>
        <dbReference type="Rhea" id="RHEA:32223"/>
        <dbReference type="ChEBI" id="CHEBI:15378"/>
        <dbReference type="ChEBI" id="CHEBI:43474"/>
        <dbReference type="ChEBI" id="CHEBI:57945"/>
        <dbReference type="ChEBI" id="CHEBI:64074"/>
        <dbReference type="ChEBI" id="CHEBI:456215"/>
        <dbReference type="ChEBI" id="CHEBI:456216"/>
        <dbReference type="EC" id="4.2.1.136"/>
    </reaction>
</comment>
<dbReference type="InterPro" id="IPR030677">
    <property type="entry name" value="Nnr"/>
</dbReference>
<evidence type="ECO:0000256" key="19">
    <source>
        <dbReference type="PIRNR" id="PIRNR017184"/>
    </source>
</evidence>
<dbReference type="GO" id="GO:0110051">
    <property type="term" value="P:metabolite repair"/>
    <property type="evidence" value="ECO:0007669"/>
    <property type="project" value="TreeGrafter"/>
</dbReference>
<dbReference type="GO" id="GO:0046872">
    <property type="term" value="F:metal ion binding"/>
    <property type="evidence" value="ECO:0007669"/>
    <property type="project" value="UniProtKB-UniRule"/>
</dbReference>
<keyword evidence="8 17" id="KW-0521">NADP</keyword>
<evidence type="ECO:0000256" key="13">
    <source>
        <dbReference type="ARBA" id="ARBA00023268"/>
    </source>
</evidence>
<comment type="catalytic activity">
    <reaction evidence="1 18 19">
        <text>(6R)-NADHX = (6S)-NADHX</text>
        <dbReference type="Rhea" id="RHEA:32215"/>
        <dbReference type="ChEBI" id="CHEBI:64074"/>
        <dbReference type="ChEBI" id="CHEBI:64075"/>
        <dbReference type="EC" id="5.1.99.6"/>
    </reaction>
</comment>
<evidence type="ECO:0000256" key="15">
    <source>
        <dbReference type="ARBA" id="ARBA00048238"/>
    </source>
</evidence>
<dbReference type="PANTHER" id="PTHR12592">
    <property type="entry name" value="ATP-DEPENDENT (S)-NAD(P)H-HYDRATE DEHYDRATASE FAMILY MEMBER"/>
    <property type="match status" value="1"/>
</dbReference>
<keyword evidence="11 18" id="KW-0413">Isomerase</keyword>
<keyword evidence="10 17" id="KW-0520">NAD</keyword>
<dbReference type="InterPro" id="IPR029056">
    <property type="entry name" value="Ribokinase-like"/>
</dbReference>
<comment type="function">
    <text evidence="18">Catalyzes the epimerization of the S- and R-forms of NAD(P)HX, a damaged form of NAD(P)H that is a result of enzymatic or heat-dependent hydration. This is a prerequisite for the S-specific NAD(P)H-hydrate dehydratase to allow the repair of both epimers of NAD(P)HX.</text>
</comment>
<dbReference type="PANTHER" id="PTHR12592:SF0">
    <property type="entry name" value="ATP-DEPENDENT (S)-NAD(P)H-HYDRATE DEHYDRATASE"/>
    <property type="match status" value="1"/>
</dbReference>
<evidence type="ECO:0000256" key="17">
    <source>
        <dbReference type="HAMAP-Rule" id="MF_01965"/>
    </source>
</evidence>
<dbReference type="InterPro" id="IPR036652">
    <property type="entry name" value="YjeF_N_dom_sf"/>
</dbReference>
<feature type="binding site" evidence="18">
    <location>
        <position position="148"/>
    </location>
    <ligand>
        <name>K(+)</name>
        <dbReference type="ChEBI" id="CHEBI:29103"/>
    </ligand>
</feature>
<comment type="similarity">
    <text evidence="18">Belongs to the NnrE/AIBP family.</text>
</comment>
<dbReference type="GO" id="GO:0052856">
    <property type="term" value="F:NAD(P)HX epimerase activity"/>
    <property type="evidence" value="ECO:0007669"/>
    <property type="project" value="UniProtKB-UniRule"/>
</dbReference>
<evidence type="ECO:0000256" key="1">
    <source>
        <dbReference type="ARBA" id="ARBA00000013"/>
    </source>
</evidence>
<evidence type="ECO:0000256" key="9">
    <source>
        <dbReference type="ARBA" id="ARBA00022958"/>
    </source>
</evidence>
<feature type="binding site" evidence="18">
    <location>
        <position position="59"/>
    </location>
    <ligand>
        <name>K(+)</name>
        <dbReference type="ChEBI" id="CHEBI:29103"/>
    </ligand>
</feature>
<comment type="function">
    <text evidence="14 19">Bifunctional enzyme that catalyzes the epimerization of the S- and R-forms of NAD(P)HX and the dehydration of the S-form of NAD(P)HX at the expense of ADP, which is converted to AMP. This allows the repair of both epimers of NAD(P)HX, a damaged form of NAD(P)H that is a result of enzymatic or heat-dependent hydration.</text>
</comment>
<evidence type="ECO:0000256" key="14">
    <source>
        <dbReference type="ARBA" id="ARBA00025153"/>
    </source>
</evidence>
<dbReference type="SUPFAM" id="SSF53613">
    <property type="entry name" value="Ribokinase-like"/>
    <property type="match status" value="1"/>
</dbReference>
<dbReference type="Pfam" id="PF03853">
    <property type="entry name" value="YjeF_N"/>
    <property type="match status" value="1"/>
</dbReference>
<dbReference type="HAMAP" id="MF_01966">
    <property type="entry name" value="NADHX_epimerase"/>
    <property type="match status" value="1"/>
</dbReference>
<proteinExistence type="inferred from homology"/>
<evidence type="ECO:0000256" key="3">
    <source>
        <dbReference type="ARBA" id="ARBA00006001"/>
    </source>
</evidence>
<dbReference type="GO" id="GO:0052855">
    <property type="term" value="F:ADP-dependent NAD(P)H-hydrate dehydratase activity"/>
    <property type="evidence" value="ECO:0007669"/>
    <property type="project" value="UniProtKB-UniRule"/>
</dbReference>
<comment type="subunit">
    <text evidence="17">Homotetramer.</text>
</comment>
<evidence type="ECO:0000313" key="23">
    <source>
        <dbReference type="Proteomes" id="UP000215771"/>
    </source>
</evidence>
<comment type="similarity">
    <text evidence="4 19">In the C-terminal section; belongs to the NnrD/CARKD family.</text>
</comment>
<evidence type="ECO:0000256" key="11">
    <source>
        <dbReference type="ARBA" id="ARBA00023235"/>
    </source>
</evidence>
<protein>
    <recommendedName>
        <fullName evidence="19">Bifunctional NAD(P)H-hydrate repair enzyme</fullName>
    </recommendedName>
    <alternativeName>
        <fullName evidence="19">Nicotinamide nucleotide repair protein</fullName>
    </alternativeName>
    <domain>
        <recommendedName>
            <fullName evidence="19">ADP-dependent (S)-NAD(P)H-hydrate dehydratase</fullName>
            <ecNumber evidence="19">4.2.1.136</ecNumber>
        </recommendedName>
        <alternativeName>
            <fullName evidence="19">ADP-dependent NAD(P)HX dehydratase</fullName>
        </alternativeName>
    </domain>
    <domain>
        <recommendedName>
            <fullName evidence="19">NAD(P)H-hydrate epimerase</fullName>
            <ecNumber evidence="19">5.1.99.6</ecNumber>
        </recommendedName>
    </domain>
</protein>
<feature type="binding site" evidence="17">
    <location>
        <position position="440"/>
    </location>
    <ligand>
        <name>AMP</name>
        <dbReference type="ChEBI" id="CHEBI:456215"/>
    </ligand>
</feature>
<dbReference type="Pfam" id="PF01256">
    <property type="entry name" value="Carb_kinase"/>
    <property type="match status" value="1"/>
</dbReference>
<evidence type="ECO:0000313" key="22">
    <source>
        <dbReference type="EMBL" id="PAJ69013.1"/>
    </source>
</evidence>
<feature type="binding site" evidence="17">
    <location>
        <position position="376"/>
    </location>
    <ligand>
        <name>(6S)-NADPHX</name>
        <dbReference type="ChEBI" id="CHEBI:64076"/>
    </ligand>
</feature>
<comment type="cofactor">
    <cofactor evidence="17">
        <name>Mg(2+)</name>
        <dbReference type="ChEBI" id="CHEBI:18420"/>
    </cofactor>
</comment>
<feature type="binding site" evidence="18">
    <location>
        <position position="114"/>
    </location>
    <ligand>
        <name>K(+)</name>
        <dbReference type="ChEBI" id="CHEBI:29103"/>
    </ligand>
</feature>
<feature type="binding site" evidence="18">
    <location>
        <begin position="118"/>
        <end position="124"/>
    </location>
    <ligand>
        <name>(6S)-NADPHX</name>
        <dbReference type="ChEBI" id="CHEBI:64076"/>
    </ligand>
</feature>
<dbReference type="PIRSF" id="PIRSF017184">
    <property type="entry name" value="Nnr"/>
    <property type="match status" value="1"/>
</dbReference>
<evidence type="ECO:0000256" key="4">
    <source>
        <dbReference type="ARBA" id="ARBA00009524"/>
    </source>
</evidence>
<evidence type="ECO:0000256" key="10">
    <source>
        <dbReference type="ARBA" id="ARBA00023027"/>
    </source>
</evidence>
<feature type="domain" description="YjeF N-terminal" evidence="21">
    <location>
        <begin position="11"/>
        <end position="199"/>
    </location>
</feature>
<dbReference type="EC" id="4.2.1.136" evidence="19"/>
<feature type="binding site" evidence="17">
    <location>
        <position position="270"/>
    </location>
    <ligand>
        <name>(6S)-NADPHX</name>
        <dbReference type="ChEBI" id="CHEBI:64076"/>
    </ligand>
</feature>
<dbReference type="Proteomes" id="UP000215771">
    <property type="component" value="Unassembled WGS sequence"/>
</dbReference>
<comment type="function">
    <text evidence="17">Catalyzes the dehydration of the S-form of NAD(P)HX at the expense of ADP, which is converted to AMP. Together with NAD(P)HX epimerase, which catalyzes the epimerization of the S- and R-forms, the enzyme allows the repair of both epimers of NAD(P)HX, a damaged form of NAD(P)H that is a result of enzymatic or heat-dependent hydration.</text>
</comment>
<keyword evidence="7 17" id="KW-0067">ATP-binding</keyword>
<feature type="domain" description="YjeF C-terminal" evidence="20">
    <location>
        <begin position="235"/>
        <end position="500"/>
    </location>
</feature>
<dbReference type="CDD" id="cd01171">
    <property type="entry name" value="YXKO-related"/>
    <property type="match status" value="1"/>
</dbReference>
<dbReference type="GO" id="GO:0005524">
    <property type="term" value="F:ATP binding"/>
    <property type="evidence" value="ECO:0007669"/>
    <property type="project" value="UniProtKB-UniRule"/>
</dbReference>
<comment type="catalytic activity">
    <reaction evidence="16 17 19">
        <text>(6S)-NADPHX + ADP = AMP + phosphate + NADPH + H(+)</text>
        <dbReference type="Rhea" id="RHEA:32235"/>
        <dbReference type="ChEBI" id="CHEBI:15378"/>
        <dbReference type="ChEBI" id="CHEBI:43474"/>
        <dbReference type="ChEBI" id="CHEBI:57783"/>
        <dbReference type="ChEBI" id="CHEBI:64076"/>
        <dbReference type="ChEBI" id="CHEBI:456215"/>
        <dbReference type="ChEBI" id="CHEBI:456216"/>
        <dbReference type="EC" id="4.2.1.136"/>
    </reaction>
</comment>
<dbReference type="Gene3D" id="3.40.50.10260">
    <property type="entry name" value="YjeF N-terminal domain"/>
    <property type="match status" value="1"/>
</dbReference>
<gene>
    <name evidence="18" type="primary">nnrE</name>
    <name evidence="17" type="synonym">nnrD</name>
    <name evidence="22" type="ORF">CIG21_09135</name>
</gene>
<evidence type="ECO:0000256" key="18">
    <source>
        <dbReference type="HAMAP-Rule" id="MF_01966"/>
    </source>
</evidence>
<feature type="binding site" evidence="18">
    <location>
        <position position="145"/>
    </location>
    <ligand>
        <name>(6S)-NADPHX</name>
        <dbReference type="ChEBI" id="CHEBI:64076"/>
    </ligand>
</feature>
<dbReference type="InterPro" id="IPR000631">
    <property type="entry name" value="CARKD"/>
</dbReference>
<dbReference type="GO" id="GO:0046496">
    <property type="term" value="P:nicotinamide nucleotide metabolic process"/>
    <property type="evidence" value="ECO:0007669"/>
    <property type="project" value="UniProtKB-UniRule"/>
</dbReference>
<evidence type="ECO:0000256" key="16">
    <source>
        <dbReference type="ARBA" id="ARBA00049209"/>
    </source>
</evidence>
<dbReference type="HAMAP" id="MF_01965">
    <property type="entry name" value="NADHX_dehydratase"/>
    <property type="match status" value="1"/>
</dbReference>